<evidence type="ECO:0000313" key="4">
    <source>
        <dbReference type="Proteomes" id="UP001597034"/>
    </source>
</evidence>
<protein>
    <recommendedName>
        <fullName evidence="2">DUF5658 domain-containing protein</fullName>
    </recommendedName>
</protein>
<evidence type="ECO:0000259" key="2">
    <source>
        <dbReference type="Pfam" id="PF18902"/>
    </source>
</evidence>
<reference evidence="3 4" key="1">
    <citation type="journal article" date="2019" name="Int. J. Syst. Evol. Microbiol.">
        <title>The Global Catalogue of Microorganisms (GCM) 10K type strain sequencing project: providing services to taxonomists for standard genome sequencing and annotation.</title>
        <authorList>
            <consortium name="The Broad Institute Genomics Platform"/>
            <consortium name="The Broad Institute Genome Sequencing Center for Infectious Disease"/>
            <person name="Wu L."/>
            <person name="Ma J."/>
        </authorList>
    </citation>
    <scope>NUCLEOTIDE SEQUENCE [LARGE SCALE GENOMIC DNA]</scope>
    <source>
        <strain evidence="3 4">CGMCC 1.10390</strain>
    </source>
</reference>
<dbReference type="Pfam" id="PF18902">
    <property type="entry name" value="DUF5658"/>
    <property type="match status" value="1"/>
</dbReference>
<keyword evidence="1" id="KW-0472">Membrane</keyword>
<keyword evidence="4" id="KW-1185">Reference proteome</keyword>
<dbReference type="AlphaFoldDB" id="A0ABD6DRJ9"/>
<evidence type="ECO:0000313" key="3">
    <source>
        <dbReference type="EMBL" id="MFD1647753.1"/>
    </source>
</evidence>
<comment type="caution">
    <text evidence="3">The sequence shown here is derived from an EMBL/GenBank/DDBJ whole genome shotgun (WGS) entry which is preliminary data.</text>
</comment>
<name>A0ABD6DRJ9_9EURY</name>
<keyword evidence="1" id="KW-1133">Transmembrane helix</keyword>
<gene>
    <name evidence="3" type="ORF">ACFSBL_18835</name>
</gene>
<feature type="transmembrane region" description="Helical" evidence="1">
    <location>
        <begin position="42"/>
        <end position="64"/>
    </location>
</feature>
<sequence length="102" mass="11020">MTVAKSLDAGTTLVGLSLFERTEELNPVMRAGFEAVGMFPALVWFSFASVLLVTVVTETGVLLWTRLGRPPRVVRFVGYGIPTVTATVVAAHNGLVIIRCWA</sequence>
<evidence type="ECO:0000256" key="1">
    <source>
        <dbReference type="SAM" id="Phobius"/>
    </source>
</evidence>
<dbReference type="RefSeq" id="WP_256401768.1">
    <property type="nucleotide sequence ID" value="NZ_JANHJR010000004.1"/>
</dbReference>
<feature type="transmembrane region" description="Helical" evidence="1">
    <location>
        <begin position="76"/>
        <end position="98"/>
    </location>
</feature>
<organism evidence="3 4">
    <name type="scientific">Haloarchaeobius litoreus</name>
    <dbReference type="NCBI Taxonomy" id="755306"/>
    <lineage>
        <taxon>Archaea</taxon>
        <taxon>Methanobacteriati</taxon>
        <taxon>Methanobacteriota</taxon>
        <taxon>Stenosarchaea group</taxon>
        <taxon>Halobacteria</taxon>
        <taxon>Halobacteriales</taxon>
        <taxon>Halorubellaceae</taxon>
        <taxon>Haloarchaeobius</taxon>
    </lineage>
</organism>
<keyword evidence="1" id="KW-0812">Transmembrane</keyword>
<feature type="domain" description="DUF5658" evidence="2">
    <location>
        <begin position="5"/>
        <end position="93"/>
    </location>
</feature>
<dbReference type="Proteomes" id="UP001597034">
    <property type="component" value="Unassembled WGS sequence"/>
</dbReference>
<dbReference type="InterPro" id="IPR043717">
    <property type="entry name" value="DUF5658"/>
</dbReference>
<accession>A0ABD6DRJ9</accession>
<proteinExistence type="predicted"/>
<dbReference type="EMBL" id="JBHUDO010000004">
    <property type="protein sequence ID" value="MFD1647753.1"/>
    <property type="molecule type" value="Genomic_DNA"/>
</dbReference>